<gene>
    <name evidence="2" type="ORF">ENX03_00540</name>
</gene>
<sequence length="190" mass="21449">MLDIFLAPIRHLKPREWLIVLAGLLIGLMVSFMFKSMILGQKPPAPEHVKGPLSTVESPRMFSLSLQKSYHDPTLDIRAESIRLTSKKTWIEVRFSFHPTTTGKTVEIGSYEPPNFVEPDGRMVLGTFDPPPYHHFHAGETYMTLVSFPDTPHQLPISVTLFLGERVAGRFHMQPVVFTGLSPVTEPHHP</sequence>
<reference evidence="2" key="1">
    <citation type="journal article" date="2020" name="mSystems">
        <title>Genome- and Community-Level Interaction Insights into Carbon Utilization and Element Cycling Functions of Hydrothermarchaeota in Hydrothermal Sediment.</title>
        <authorList>
            <person name="Zhou Z."/>
            <person name="Liu Y."/>
            <person name="Xu W."/>
            <person name="Pan J."/>
            <person name="Luo Z.H."/>
            <person name="Li M."/>
        </authorList>
    </citation>
    <scope>NUCLEOTIDE SEQUENCE [LARGE SCALE GENOMIC DNA]</scope>
    <source>
        <strain evidence="2">SpSt-902</strain>
    </source>
</reference>
<evidence type="ECO:0000313" key="2">
    <source>
        <dbReference type="EMBL" id="HFT92430.1"/>
    </source>
</evidence>
<feature type="transmembrane region" description="Helical" evidence="1">
    <location>
        <begin position="17"/>
        <end position="34"/>
    </location>
</feature>
<evidence type="ECO:0000256" key="1">
    <source>
        <dbReference type="SAM" id="Phobius"/>
    </source>
</evidence>
<name>A0A7C3QQR6_9BACT</name>
<proteinExistence type="predicted"/>
<accession>A0A7C3QQR6</accession>
<keyword evidence="1" id="KW-0472">Membrane</keyword>
<dbReference type="EMBL" id="DTMM01000009">
    <property type="protein sequence ID" value="HFT92430.1"/>
    <property type="molecule type" value="Genomic_DNA"/>
</dbReference>
<protein>
    <submittedName>
        <fullName evidence="2">Uncharacterized protein</fullName>
    </submittedName>
</protein>
<dbReference type="AlphaFoldDB" id="A0A7C3QQR6"/>
<organism evidence="2">
    <name type="scientific">Leptospirillum ferriphilum</name>
    <dbReference type="NCBI Taxonomy" id="178606"/>
    <lineage>
        <taxon>Bacteria</taxon>
        <taxon>Pseudomonadati</taxon>
        <taxon>Nitrospirota</taxon>
        <taxon>Nitrospiria</taxon>
        <taxon>Nitrospirales</taxon>
        <taxon>Nitrospiraceae</taxon>
        <taxon>Leptospirillum</taxon>
    </lineage>
</organism>
<keyword evidence="1" id="KW-1133">Transmembrane helix</keyword>
<comment type="caution">
    <text evidence="2">The sequence shown here is derived from an EMBL/GenBank/DDBJ whole genome shotgun (WGS) entry which is preliminary data.</text>
</comment>
<keyword evidence="1" id="KW-0812">Transmembrane</keyword>